<evidence type="ECO:0000256" key="7">
    <source>
        <dbReference type="ARBA" id="ARBA00023136"/>
    </source>
</evidence>
<comment type="subcellular location">
    <subcellularLocation>
        <location evidence="1">Membrane</location>
        <topology evidence="1">Multi-pass membrane protein</topology>
    </subcellularLocation>
</comment>
<feature type="transmembrane region" description="Helical" evidence="8">
    <location>
        <begin position="122"/>
        <end position="139"/>
    </location>
</feature>
<dbReference type="GO" id="GO:0009847">
    <property type="term" value="P:spore germination"/>
    <property type="evidence" value="ECO:0007669"/>
    <property type="project" value="InterPro"/>
</dbReference>
<protein>
    <submittedName>
        <fullName evidence="9">Uncharacterized protein</fullName>
    </submittedName>
</protein>
<name>A0A916JXX8_9BACL</name>
<keyword evidence="5 8" id="KW-0812">Transmembrane</keyword>
<dbReference type="GO" id="GO:0016020">
    <property type="term" value="C:membrane"/>
    <property type="evidence" value="ECO:0007669"/>
    <property type="project" value="UniProtKB-SubCell"/>
</dbReference>
<comment type="similarity">
    <text evidence="2">Belongs to the amino acid-polyamine-organocation (APC) superfamily. Spore germination protein (SGP) (TC 2.A.3.9) family.</text>
</comment>
<evidence type="ECO:0000256" key="4">
    <source>
        <dbReference type="ARBA" id="ARBA00022544"/>
    </source>
</evidence>
<evidence type="ECO:0000256" key="2">
    <source>
        <dbReference type="ARBA" id="ARBA00007998"/>
    </source>
</evidence>
<feature type="transmembrane region" description="Helical" evidence="8">
    <location>
        <begin position="337"/>
        <end position="360"/>
    </location>
</feature>
<dbReference type="EMBL" id="CAJVAS010000005">
    <property type="protein sequence ID" value="CAG7613697.1"/>
    <property type="molecule type" value="Genomic_DNA"/>
</dbReference>
<keyword evidence="6 8" id="KW-1133">Transmembrane helix</keyword>
<keyword evidence="3" id="KW-0813">Transport</keyword>
<keyword evidence="7 8" id="KW-0472">Membrane</keyword>
<evidence type="ECO:0000256" key="5">
    <source>
        <dbReference type="ARBA" id="ARBA00022692"/>
    </source>
</evidence>
<feature type="transmembrane region" description="Helical" evidence="8">
    <location>
        <begin position="221"/>
        <end position="242"/>
    </location>
</feature>
<keyword evidence="4" id="KW-0309">Germination</keyword>
<comment type="caution">
    <text evidence="9">The sequence shown here is derived from an EMBL/GenBank/DDBJ whole genome shotgun (WGS) entry which is preliminary data.</text>
</comment>
<dbReference type="NCBIfam" id="TIGR00912">
    <property type="entry name" value="2A0309"/>
    <property type="match status" value="1"/>
</dbReference>
<feature type="transmembrane region" description="Helical" evidence="8">
    <location>
        <begin position="146"/>
        <end position="169"/>
    </location>
</feature>
<organism evidence="9 10">
    <name type="scientific">Paenibacillus solanacearum</name>
    <dbReference type="NCBI Taxonomy" id="2048548"/>
    <lineage>
        <taxon>Bacteria</taxon>
        <taxon>Bacillati</taxon>
        <taxon>Bacillota</taxon>
        <taxon>Bacilli</taxon>
        <taxon>Bacillales</taxon>
        <taxon>Paenibacillaceae</taxon>
        <taxon>Paenibacillus</taxon>
    </lineage>
</organism>
<feature type="transmembrane region" description="Helical" evidence="8">
    <location>
        <begin position="189"/>
        <end position="209"/>
    </location>
</feature>
<evidence type="ECO:0000313" key="9">
    <source>
        <dbReference type="EMBL" id="CAG7613697.1"/>
    </source>
</evidence>
<feature type="transmembrane region" description="Helical" evidence="8">
    <location>
        <begin position="41"/>
        <end position="63"/>
    </location>
</feature>
<feature type="transmembrane region" description="Helical" evidence="8">
    <location>
        <begin position="273"/>
        <end position="296"/>
    </location>
</feature>
<dbReference type="AlphaFoldDB" id="A0A916JXX8"/>
<dbReference type="PANTHER" id="PTHR34975:SF2">
    <property type="entry name" value="SPORE GERMINATION PROTEIN A2"/>
    <property type="match status" value="1"/>
</dbReference>
<dbReference type="InterPro" id="IPR004761">
    <property type="entry name" value="Spore_GerAB"/>
</dbReference>
<feature type="transmembrane region" description="Helical" evidence="8">
    <location>
        <begin position="83"/>
        <end position="110"/>
    </location>
</feature>
<evidence type="ECO:0000313" key="10">
    <source>
        <dbReference type="Proteomes" id="UP000693672"/>
    </source>
</evidence>
<dbReference type="Proteomes" id="UP000693672">
    <property type="component" value="Unassembled WGS sequence"/>
</dbReference>
<feature type="transmembrane region" description="Helical" evidence="8">
    <location>
        <begin position="308"/>
        <end position="325"/>
    </location>
</feature>
<evidence type="ECO:0000256" key="6">
    <source>
        <dbReference type="ARBA" id="ARBA00022989"/>
    </source>
</evidence>
<proteinExistence type="inferred from homology"/>
<dbReference type="Pfam" id="PF03845">
    <property type="entry name" value="Spore_permease"/>
    <property type="match status" value="1"/>
</dbReference>
<dbReference type="PANTHER" id="PTHR34975">
    <property type="entry name" value="SPORE GERMINATION PROTEIN A2"/>
    <property type="match status" value="1"/>
</dbReference>
<sequence>MMKKSETVSSFQMAMLFLAYGTGSAVINIPAPLTGAARNGAWISVLLACAAGLLLLFACLYLYRANPGLDFIEHSEKTIGRWLTLILAIPYLCAVFWMLAAIVIDIGIFFKSTMMKQTSADLIHTLFFVLAALTARAGIEVMARMFVLLLLSMIGFIMIVLLMAAPHYHPYFLLPLMPDGIKPVLHGAYIAYGFPFAEASLFAMMLPYVRNQDKHVLGKHMVWALLVNGVTLLASVLCSIMTEGPLAGHMKFSLFQLARLIYIQEIFERVESVIGFSLIAGSYMKATIVLFILSKTLTRLAKLQDDRILIYPIALACLLLSVTMYRNETEFIEGVNVIWPLLNNIAFNVPLILVLTVTLFKRNWRKGRPSPAPSP</sequence>
<accession>A0A916JXX8</accession>
<evidence type="ECO:0000256" key="8">
    <source>
        <dbReference type="SAM" id="Phobius"/>
    </source>
</evidence>
<evidence type="ECO:0000256" key="1">
    <source>
        <dbReference type="ARBA" id="ARBA00004141"/>
    </source>
</evidence>
<evidence type="ECO:0000256" key="3">
    <source>
        <dbReference type="ARBA" id="ARBA00022448"/>
    </source>
</evidence>
<keyword evidence="10" id="KW-1185">Reference proteome</keyword>
<gene>
    <name evidence="9" type="ORF">PAESOLCIP111_01636</name>
</gene>
<reference evidence="9" key="1">
    <citation type="submission" date="2021-06" db="EMBL/GenBank/DDBJ databases">
        <authorList>
            <person name="Criscuolo A."/>
        </authorList>
    </citation>
    <scope>NUCLEOTIDE SEQUENCE</scope>
    <source>
        <strain evidence="9">CIP111600</strain>
    </source>
</reference>
<dbReference type="RefSeq" id="WP_246627347.1">
    <property type="nucleotide sequence ID" value="NZ_CAJVAS010000005.1"/>
</dbReference>